<dbReference type="EMBL" id="CM042891">
    <property type="protein sequence ID" value="KAI4303959.1"/>
    <property type="molecule type" value="Genomic_DNA"/>
</dbReference>
<dbReference type="Proteomes" id="UP001057402">
    <property type="component" value="Chromosome 12"/>
</dbReference>
<evidence type="ECO:0000313" key="2">
    <source>
        <dbReference type="Proteomes" id="UP001057402"/>
    </source>
</evidence>
<gene>
    <name evidence="1" type="ORF">MLD38_039536</name>
</gene>
<evidence type="ECO:0000313" key="1">
    <source>
        <dbReference type="EMBL" id="KAI4303959.1"/>
    </source>
</evidence>
<organism evidence="1 2">
    <name type="scientific">Melastoma candidum</name>
    <dbReference type="NCBI Taxonomy" id="119954"/>
    <lineage>
        <taxon>Eukaryota</taxon>
        <taxon>Viridiplantae</taxon>
        <taxon>Streptophyta</taxon>
        <taxon>Embryophyta</taxon>
        <taxon>Tracheophyta</taxon>
        <taxon>Spermatophyta</taxon>
        <taxon>Magnoliopsida</taxon>
        <taxon>eudicotyledons</taxon>
        <taxon>Gunneridae</taxon>
        <taxon>Pentapetalae</taxon>
        <taxon>rosids</taxon>
        <taxon>malvids</taxon>
        <taxon>Myrtales</taxon>
        <taxon>Melastomataceae</taxon>
        <taxon>Melastomatoideae</taxon>
        <taxon>Melastomateae</taxon>
        <taxon>Melastoma</taxon>
    </lineage>
</organism>
<accession>A0ACB9L3S4</accession>
<proteinExistence type="predicted"/>
<sequence>MPPPEENCQYQHPAQQLMPLPTEEISSPLSAQLIEFCKDELLPEMMPCSEVTSSSNCCLDDYNLDSEDLSILQGAEKFCDVLQDELAAATPSTTVATTSNTMVTTAADNNHSAIFDSPDDIDNDISASMDFSPSASFSVPQILCTHDELFDLSVTQQQHCPPLRPHFQLNNVLGNTLQNFLPDAVPLPPVVVGPQVFSPVYEDQCLSPVPPYIAINPSSPSSSLLSPMIRTFIPMNLNPTLSAEGSGIYPGNILASSDLQLLDLDFQADNSALFCQDLSQGFNVQDSQGFCGESQSATNGSGATPLFTSDISSLEDPTFKVGKLSVEQRKEKIHRYMKKRNERNFSKKIKYACRKTLADSRPRVRGRFARNDELGENSRHACGNHEEDEVPGPAKEEEAIDSSDIFAHISGANSFKCNYPIQSWI</sequence>
<name>A0ACB9L3S4_9MYRT</name>
<keyword evidence="2" id="KW-1185">Reference proteome</keyword>
<protein>
    <submittedName>
        <fullName evidence="1">Uncharacterized protein</fullName>
    </submittedName>
</protein>
<comment type="caution">
    <text evidence="1">The sequence shown here is derived from an EMBL/GenBank/DDBJ whole genome shotgun (WGS) entry which is preliminary data.</text>
</comment>
<reference evidence="2" key="1">
    <citation type="journal article" date="2023" name="Front. Plant Sci.">
        <title>Chromosomal-level genome assembly of Melastoma candidum provides insights into trichome evolution.</title>
        <authorList>
            <person name="Zhong Y."/>
            <person name="Wu W."/>
            <person name="Sun C."/>
            <person name="Zou P."/>
            <person name="Liu Y."/>
            <person name="Dai S."/>
            <person name="Zhou R."/>
        </authorList>
    </citation>
    <scope>NUCLEOTIDE SEQUENCE [LARGE SCALE GENOMIC DNA]</scope>
</reference>